<evidence type="ECO:0000256" key="1">
    <source>
        <dbReference type="SAM" id="MobiDB-lite"/>
    </source>
</evidence>
<dbReference type="AlphaFoldDB" id="A0A4S2LVE2"/>
<feature type="chain" id="PRO_5020490224" evidence="2">
    <location>
        <begin position="23"/>
        <end position="133"/>
    </location>
</feature>
<keyword evidence="4" id="KW-1185">Reference proteome</keyword>
<feature type="compositionally biased region" description="Basic and acidic residues" evidence="1">
    <location>
        <begin position="29"/>
        <end position="38"/>
    </location>
</feature>
<protein>
    <submittedName>
        <fullName evidence="3">Uncharacterized protein</fullName>
    </submittedName>
</protein>
<comment type="caution">
    <text evidence="3">The sequence shown here is derived from an EMBL/GenBank/DDBJ whole genome shotgun (WGS) entry which is preliminary data.</text>
</comment>
<dbReference type="EMBL" id="SJOL01006400">
    <property type="protein sequence ID" value="TGZ67795.1"/>
    <property type="molecule type" value="Genomic_DNA"/>
</dbReference>
<dbReference type="OrthoDB" id="6234484at2759"/>
<gene>
    <name evidence="3" type="ORF">CRM22_004603</name>
</gene>
<sequence length="133" mass="15562">MMQRKATRIGTLCLVILYLVEASQNEEEKTMDQQREILSEYSPSPEDSPDILSQGSEYGHGLMNGDKRASHFDPIMFKRLSHFDPIMFKRRAHFDPIMFKRRAHFDPIMFKSRRTYEISITTSACILCNIRTI</sequence>
<name>A0A4S2LVE2_OPIFE</name>
<evidence type="ECO:0000256" key="2">
    <source>
        <dbReference type="SAM" id="SignalP"/>
    </source>
</evidence>
<keyword evidence="2" id="KW-0732">Signal</keyword>
<feature type="signal peptide" evidence="2">
    <location>
        <begin position="1"/>
        <end position="22"/>
    </location>
</feature>
<feature type="region of interest" description="Disordered" evidence="1">
    <location>
        <begin position="29"/>
        <end position="64"/>
    </location>
</feature>
<organism evidence="3 4">
    <name type="scientific">Opisthorchis felineus</name>
    <dbReference type="NCBI Taxonomy" id="147828"/>
    <lineage>
        <taxon>Eukaryota</taxon>
        <taxon>Metazoa</taxon>
        <taxon>Spiralia</taxon>
        <taxon>Lophotrochozoa</taxon>
        <taxon>Platyhelminthes</taxon>
        <taxon>Trematoda</taxon>
        <taxon>Digenea</taxon>
        <taxon>Opisthorchiida</taxon>
        <taxon>Opisthorchiata</taxon>
        <taxon>Opisthorchiidae</taxon>
        <taxon>Opisthorchis</taxon>
    </lineage>
</organism>
<dbReference type="Proteomes" id="UP000308267">
    <property type="component" value="Unassembled WGS sequence"/>
</dbReference>
<reference evidence="3 4" key="1">
    <citation type="journal article" date="2019" name="BMC Genomics">
        <title>New insights from Opisthorchis felineus genome: update on genomics of the epidemiologically important liver flukes.</title>
        <authorList>
            <person name="Ershov N.I."/>
            <person name="Mordvinov V.A."/>
            <person name="Prokhortchouk E.B."/>
            <person name="Pakharukova M.Y."/>
            <person name="Gunbin K.V."/>
            <person name="Ustyantsev K."/>
            <person name="Genaev M.A."/>
            <person name="Blinov A.G."/>
            <person name="Mazur A."/>
            <person name="Boulygina E."/>
            <person name="Tsygankova S."/>
            <person name="Khrameeva E."/>
            <person name="Chekanov N."/>
            <person name="Fan G."/>
            <person name="Xiao A."/>
            <person name="Zhang H."/>
            <person name="Xu X."/>
            <person name="Yang H."/>
            <person name="Solovyev V."/>
            <person name="Lee S.M."/>
            <person name="Liu X."/>
            <person name="Afonnikov D.A."/>
            <person name="Skryabin K.G."/>
        </authorList>
    </citation>
    <scope>NUCLEOTIDE SEQUENCE [LARGE SCALE GENOMIC DNA]</scope>
    <source>
        <strain evidence="3">AK-0245</strain>
        <tissue evidence="3">Whole organism</tissue>
    </source>
</reference>
<accession>A0A4S2LVE2</accession>
<evidence type="ECO:0000313" key="3">
    <source>
        <dbReference type="EMBL" id="TGZ67795.1"/>
    </source>
</evidence>
<proteinExistence type="predicted"/>
<evidence type="ECO:0000313" key="4">
    <source>
        <dbReference type="Proteomes" id="UP000308267"/>
    </source>
</evidence>